<name>A0ABT0PC20_9HYPH</name>
<gene>
    <name evidence="2" type="ORF">M4Z11_07265</name>
</gene>
<dbReference type="Proteomes" id="UP001523003">
    <property type="component" value="Unassembled WGS sequence"/>
</dbReference>
<feature type="signal peptide" evidence="1">
    <location>
        <begin position="1"/>
        <end position="27"/>
    </location>
</feature>
<dbReference type="Gene3D" id="2.160.20.20">
    <property type="match status" value="1"/>
</dbReference>
<evidence type="ECO:0000256" key="1">
    <source>
        <dbReference type="SAM" id="SignalP"/>
    </source>
</evidence>
<accession>A0ABT0PC20</accession>
<keyword evidence="1" id="KW-0732">Signal</keyword>
<comment type="caution">
    <text evidence="2">The sequence shown here is derived from an EMBL/GenBank/DDBJ whole genome shotgun (WGS) entry which is preliminary data.</text>
</comment>
<dbReference type="EMBL" id="JAMCOF010000024">
    <property type="protein sequence ID" value="MCL6230378.1"/>
    <property type="molecule type" value="Genomic_DNA"/>
</dbReference>
<reference evidence="2 3" key="1">
    <citation type="submission" date="2022-05" db="EMBL/GenBank/DDBJ databases">
        <title>Description of the Bartonella bilalgolemii sp. nov. Isolated from Apodemus uralensis (Pallas 1811).</title>
        <authorList>
            <person name="Zgheib R."/>
            <person name="Celebi B."/>
        </authorList>
    </citation>
    <scope>NUCLEOTIDE SEQUENCE [LARGE SCALE GENOMIC DNA]</scope>
    <source>
        <strain evidence="2 3">G70</strain>
    </source>
</reference>
<proteinExistence type="predicted"/>
<dbReference type="InterPro" id="IPR012332">
    <property type="entry name" value="Autotransporter_pectin_lyase_C"/>
</dbReference>
<organism evidence="2 3">
    <name type="scientific">Bartonella bilalgolemii</name>
    <dbReference type="NCBI Taxonomy" id="2942911"/>
    <lineage>
        <taxon>Bacteria</taxon>
        <taxon>Pseudomonadati</taxon>
        <taxon>Pseudomonadota</taxon>
        <taxon>Alphaproteobacteria</taxon>
        <taxon>Hyphomicrobiales</taxon>
        <taxon>Bartonellaceae</taxon>
        <taxon>Bartonella</taxon>
    </lineage>
</organism>
<keyword evidence="3" id="KW-1185">Reference proteome</keyword>
<protein>
    <submittedName>
        <fullName evidence="2">Autotransporter outer membrane beta-barrel domain-containing protein</fullName>
    </submittedName>
</protein>
<feature type="chain" id="PRO_5046388126" evidence="1">
    <location>
        <begin position="28"/>
        <end position="247"/>
    </location>
</feature>
<sequence>MCKNYLLSCTAIAAIVLFGTHFNVAVAKNLSETNGGKHNLENEIYQAESADTSALYVGEEAEGGLAAAVKDGDGKGGTITGKDLTLIGTKDNKGKGATVNGSNSTITLNSKTTIKDLQIGLSASKGGTITIESGVIDVSDTAVKAEGKDTKITLGNVNIISKDKGLEIANGANFAMESGSITTEKLAVKADGKDTKITLGNVNITSKDKGLEIANGANFAMESGSITTEKLAVKADGKDTKITLGNV</sequence>
<evidence type="ECO:0000313" key="3">
    <source>
        <dbReference type="Proteomes" id="UP001523003"/>
    </source>
</evidence>
<feature type="non-terminal residue" evidence="2">
    <location>
        <position position="247"/>
    </location>
</feature>
<evidence type="ECO:0000313" key="2">
    <source>
        <dbReference type="EMBL" id="MCL6230378.1"/>
    </source>
</evidence>